<evidence type="ECO:0000256" key="5">
    <source>
        <dbReference type="ARBA" id="ARBA00022844"/>
    </source>
</evidence>
<dbReference type="Proteomes" id="UP000000871">
    <property type="component" value="Segment"/>
</dbReference>
<protein>
    <submittedName>
        <fullName evidence="10">Uncharacterized protein</fullName>
    </submittedName>
</protein>
<accession>Q8V3N6</accession>
<keyword evidence="3" id="KW-0244">Early protein</keyword>
<dbReference type="EMBL" id="AF410153">
    <property type="protein sequence ID" value="AAL69797.1"/>
    <property type="molecule type" value="Genomic_DNA"/>
</dbReference>
<feature type="transmembrane region" description="Helical" evidence="9">
    <location>
        <begin position="41"/>
        <end position="60"/>
    </location>
</feature>
<evidence type="ECO:0000256" key="6">
    <source>
        <dbReference type="ARBA" id="ARBA00022989"/>
    </source>
</evidence>
<dbReference type="InterPro" id="IPR008447">
    <property type="entry name" value="Prot_L2"/>
</dbReference>
<keyword evidence="11" id="KW-1185">Reference proteome</keyword>
<name>Q8V3N6_SWPV1</name>
<evidence type="ECO:0000256" key="9">
    <source>
        <dbReference type="SAM" id="Phobius"/>
    </source>
</evidence>
<organism evidence="10 11">
    <name type="scientific">Swinepox virus (strain Swine/Nebraska/17077-99/1999)</name>
    <name type="common">SWPV</name>
    <dbReference type="NCBI Taxonomy" id="300880"/>
    <lineage>
        <taxon>Viruses</taxon>
        <taxon>Varidnaviria</taxon>
        <taxon>Bamfordvirae</taxon>
        <taxon>Nucleocytoviricota</taxon>
        <taxon>Pokkesviricetes</taxon>
        <taxon>Chitovirales</taxon>
        <taxon>Poxviridae</taxon>
        <taxon>Chordopoxvirinae</taxon>
        <taxon>Suipoxvirus</taxon>
        <taxon>Suipoxvirus swinepox</taxon>
        <taxon>Swinepox virus</taxon>
    </lineage>
</organism>
<reference evidence="10 11" key="1">
    <citation type="journal article" date="2002" name="J. Virol.">
        <title>The genome of swinepox virus.</title>
        <authorList>
            <person name="Afonso C.L."/>
            <person name="Tulman E.R."/>
            <person name="Lu Z."/>
            <person name="Zsak L."/>
            <person name="Osorio F.A."/>
            <person name="Balinsky C."/>
            <person name="Kutish G.F."/>
            <person name="Rock D.L."/>
        </authorList>
    </citation>
    <scope>NUCLEOTIDE SEQUENCE [LARGE SCALE GENOMIC DNA]</scope>
    <source>
        <strain evidence="11">Swine/Nebraska/17077-99/1999</strain>
    </source>
</reference>
<sequence>MAEVLINKLRSIEYENKSNEKLIDCILYEVERQQHWVFRPILRLLFDMIILLIVFNDLLFRLIKRNYYICIILITTYIMYKFFMYILLLYNDCS</sequence>
<dbReference type="KEGG" id="vg:932473"/>
<evidence type="ECO:0000256" key="3">
    <source>
        <dbReference type="ARBA" id="ARBA00022518"/>
    </source>
</evidence>
<evidence type="ECO:0000256" key="7">
    <source>
        <dbReference type="ARBA" id="ARBA00023136"/>
    </source>
</evidence>
<keyword evidence="8" id="KW-1035">Host cytoplasm</keyword>
<evidence type="ECO:0000313" key="11">
    <source>
        <dbReference type="Proteomes" id="UP000000871"/>
    </source>
</evidence>
<evidence type="ECO:0000256" key="2">
    <source>
        <dbReference type="ARBA" id="ARBA00004385"/>
    </source>
</evidence>
<keyword evidence="6 9" id="KW-1133">Transmembrane helix</keyword>
<dbReference type="GO" id="GO:0030430">
    <property type="term" value="C:host cell cytoplasm"/>
    <property type="evidence" value="ECO:0007669"/>
    <property type="project" value="UniProtKB-SubCell"/>
</dbReference>
<comment type="subcellular location">
    <subcellularLocation>
        <location evidence="1">Host cytoplasm</location>
    </subcellularLocation>
    <subcellularLocation>
        <location evidence="2">Virion membrane</location>
        <topology evidence="2">Multi-pass membrane protein</topology>
    </subcellularLocation>
</comment>
<evidence type="ECO:0000256" key="8">
    <source>
        <dbReference type="ARBA" id="ARBA00023200"/>
    </source>
</evidence>
<dbReference type="GO" id="GO:0055036">
    <property type="term" value="C:virion membrane"/>
    <property type="evidence" value="ECO:0007669"/>
    <property type="project" value="UniProtKB-SubCell"/>
</dbReference>
<keyword evidence="4 9" id="KW-0812">Transmembrane</keyword>
<evidence type="ECO:0000256" key="1">
    <source>
        <dbReference type="ARBA" id="ARBA00004192"/>
    </source>
</evidence>
<dbReference type="RefSeq" id="NP_570218.1">
    <property type="nucleotide sequence ID" value="NC_003389.1"/>
</dbReference>
<gene>
    <name evidence="10" type="primary">SPV058</name>
</gene>
<evidence type="ECO:0000256" key="4">
    <source>
        <dbReference type="ARBA" id="ARBA00022692"/>
    </source>
</evidence>
<dbReference type="Pfam" id="PF05803">
    <property type="entry name" value="Chordopox_L2"/>
    <property type="match status" value="1"/>
</dbReference>
<dbReference type="GeneID" id="932473"/>
<keyword evidence="7 9" id="KW-0472">Membrane</keyword>
<organismHost>
    <name type="scientific">Sus scrofa</name>
    <name type="common">Pig</name>
    <dbReference type="NCBI Taxonomy" id="9823"/>
</organismHost>
<proteinExistence type="predicted"/>
<keyword evidence="5" id="KW-0946">Virion</keyword>
<evidence type="ECO:0000313" key="10">
    <source>
        <dbReference type="EMBL" id="AAL69797.1"/>
    </source>
</evidence>
<feature type="transmembrane region" description="Helical" evidence="9">
    <location>
        <begin position="67"/>
        <end position="90"/>
    </location>
</feature>